<sequence>MEEISVFDYSTPVHKVLLEPNLLLGIGLTPAMLIMVLTIVLMNIVSIWCVIIGIFLYVIARMVCKNDPYALTVLFDRLLAPDVWRAD</sequence>
<name>F2NYQ7_TRES6</name>
<dbReference type="HOGENOM" id="CLU_2526525_0_0_12"/>
<feature type="transmembrane region" description="Helical" evidence="5">
    <location>
        <begin position="31"/>
        <end position="59"/>
    </location>
</feature>
<keyword evidence="4 5" id="KW-0472">Membrane</keyword>
<keyword evidence="7" id="KW-1185">Reference proteome</keyword>
<evidence type="ECO:0000256" key="4">
    <source>
        <dbReference type="ARBA" id="ARBA00023136"/>
    </source>
</evidence>
<evidence type="ECO:0000256" key="1">
    <source>
        <dbReference type="ARBA" id="ARBA00004370"/>
    </source>
</evidence>
<reference evidence="7" key="1">
    <citation type="submission" date="2011-04" db="EMBL/GenBank/DDBJ databases">
        <title>The complete genome of plasmid of Treponema succinifaciens DSM 2489.</title>
        <authorList>
            <person name="Lucas S."/>
            <person name="Copeland A."/>
            <person name="Lapidus A."/>
            <person name="Bruce D."/>
            <person name="Goodwin L."/>
            <person name="Pitluck S."/>
            <person name="Peters L."/>
            <person name="Kyrpides N."/>
            <person name="Mavromatis K."/>
            <person name="Ivanova N."/>
            <person name="Ovchinnikova G."/>
            <person name="Teshima H."/>
            <person name="Detter J.C."/>
            <person name="Tapia R."/>
            <person name="Han C."/>
            <person name="Land M."/>
            <person name="Hauser L."/>
            <person name="Markowitz V."/>
            <person name="Cheng J.-F."/>
            <person name="Hugenholtz P."/>
            <person name="Woyke T."/>
            <person name="Wu D."/>
            <person name="Gronow S."/>
            <person name="Wellnitz S."/>
            <person name="Brambilla E."/>
            <person name="Klenk H.-P."/>
            <person name="Eisen J.A."/>
        </authorList>
    </citation>
    <scope>NUCLEOTIDE SEQUENCE [LARGE SCALE GENOMIC DNA]</scope>
    <source>
        <strain evidence="7">ATCC 33096 / DSM 2489 / 6091</strain>
        <plasmid evidence="7">Plasmid pTRESU01</plasmid>
    </source>
</reference>
<accession>F2NYQ7</accession>
<dbReference type="AlphaFoldDB" id="F2NYQ7"/>
<evidence type="ECO:0000313" key="7">
    <source>
        <dbReference type="Proteomes" id="UP000006852"/>
    </source>
</evidence>
<dbReference type="RefSeq" id="WP_013702800.1">
    <property type="nucleotide sequence ID" value="NC_015386.1"/>
</dbReference>
<gene>
    <name evidence="6" type="ordered locus">Tresu_2700</name>
</gene>
<proteinExistence type="predicted"/>
<dbReference type="Pfam" id="PF05101">
    <property type="entry name" value="VirB3"/>
    <property type="match status" value="1"/>
</dbReference>
<dbReference type="GeneID" id="302999787"/>
<dbReference type="OrthoDB" id="361747at2"/>
<protein>
    <submittedName>
        <fullName evidence="6">Type IV secretory pathway VirB3 family protein</fullName>
    </submittedName>
</protein>
<dbReference type="InterPro" id="IPR007792">
    <property type="entry name" value="T4SS_VirB3/TrbD/AvhB"/>
</dbReference>
<keyword evidence="3 5" id="KW-1133">Transmembrane helix</keyword>
<keyword evidence="2 5" id="KW-0812">Transmembrane</keyword>
<evidence type="ECO:0000256" key="3">
    <source>
        <dbReference type="ARBA" id="ARBA00022989"/>
    </source>
</evidence>
<evidence type="ECO:0000256" key="2">
    <source>
        <dbReference type="ARBA" id="ARBA00022692"/>
    </source>
</evidence>
<dbReference type="KEGG" id="tsu:Tresu_2700"/>
<comment type="subcellular location">
    <subcellularLocation>
        <location evidence="1">Membrane</location>
    </subcellularLocation>
</comment>
<organism evidence="6 7">
    <name type="scientific">Treponema succinifaciens (strain ATCC 33096 / DSM 2489 / 6091)</name>
    <dbReference type="NCBI Taxonomy" id="869209"/>
    <lineage>
        <taxon>Bacteria</taxon>
        <taxon>Pseudomonadati</taxon>
        <taxon>Spirochaetota</taxon>
        <taxon>Spirochaetia</taxon>
        <taxon>Spirochaetales</taxon>
        <taxon>Treponemataceae</taxon>
        <taxon>Treponema</taxon>
    </lineage>
</organism>
<dbReference type="GO" id="GO:0016020">
    <property type="term" value="C:membrane"/>
    <property type="evidence" value="ECO:0007669"/>
    <property type="project" value="UniProtKB-SubCell"/>
</dbReference>
<dbReference type="Proteomes" id="UP000006852">
    <property type="component" value="Plasmid pTRESU01"/>
</dbReference>
<dbReference type="EMBL" id="CP002632">
    <property type="protein sequence ID" value="AEB15556.1"/>
    <property type="molecule type" value="Genomic_DNA"/>
</dbReference>
<evidence type="ECO:0000256" key="5">
    <source>
        <dbReference type="SAM" id="Phobius"/>
    </source>
</evidence>
<geneLocation type="plasmid" evidence="6 7">
    <name>pTRESU01</name>
</geneLocation>
<evidence type="ECO:0000313" key="6">
    <source>
        <dbReference type="EMBL" id="AEB15556.1"/>
    </source>
</evidence>
<dbReference type="eggNOG" id="ENOG5030Y4C">
    <property type="taxonomic scope" value="Bacteria"/>
</dbReference>
<keyword evidence="6" id="KW-0614">Plasmid</keyword>